<dbReference type="GO" id="GO:0005737">
    <property type="term" value="C:cytoplasm"/>
    <property type="evidence" value="ECO:0007669"/>
    <property type="project" value="TreeGrafter"/>
</dbReference>
<name>A0A433MNH7_9BURK</name>
<feature type="domain" description="Disease resistance R13L4/SHOC-2-like LRR" evidence="4">
    <location>
        <begin position="169"/>
        <end position="297"/>
    </location>
</feature>
<dbReference type="InterPro" id="IPR032675">
    <property type="entry name" value="LRR_dom_sf"/>
</dbReference>
<proteinExistence type="predicted"/>
<dbReference type="Pfam" id="PF23598">
    <property type="entry name" value="LRR_14"/>
    <property type="match status" value="1"/>
</dbReference>
<dbReference type="Pfam" id="PF09234">
    <property type="entry name" value="DUF1963"/>
    <property type="match status" value="1"/>
</dbReference>
<dbReference type="Gene3D" id="2.30.320.10">
    <property type="entry name" value="YwqG-like"/>
    <property type="match status" value="1"/>
</dbReference>
<organism evidence="5 6">
    <name type="scientific">Variovorax guangxiensis</name>
    <dbReference type="NCBI Taxonomy" id="1775474"/>
    <lineage>
        <taxon>Bacteria</taxon>
        <taxon>Pseudomonadati</taxon>
        <taxon>Pseudomonadota</taxon>
        <taxon>Betaproteobacteria</taxon>
        <taxon>Burkholderiales</taxon>
        <taxon>Comamonadaceae</taxon>
        <taxon>Variovorax</taxon>
    </lineage>
</organism>
<reference evidence="5 6" key="1">
    <citation type="submission" date="2018-12" db="EMBL/GenBank/DDBJ databases">
        <title>The genome sequences of Variovorax guangxiensis DSM 27352.</title>
        <authorList>
            <person name="Gao J."/>
            <person name="Sun J."/>
        </authorList>
    </citation>
    <scope>NUCLEOTIDE SEQUENCE [LARGE SCALE GENOMIC DNA]</scope>
    <source>
        <strain evidence="5 6">DSM 27352</strain>
    </source>
</reference>
<feature type="region of interest" description="Disordered" evidence="3">
    <location>
        <begin position="380"/>
        <end position="403"/>
    </location>
</feature>
<protein>
    <submittedName>
        <fullName evidence="5">DUF1963 domain-containing protein</fullName>
    </submittedName>
</protein>
<dbReference type="AlphaFoldDB" id="A0A433MNH7"/>
<dbReference type="SMART" id="SM00369">
    <property type="entry name" value="LRR_TYP"/>
    <property type="match status" value="4"/>
</dbReference>
<sequence>MSSNKFQIGKCAFEFAPDTQVVFEDGGMSFELKARPVAFDKALHAPPFDPEGSDNPAPGQVAPSFRSSTFHFHDNHDTPHRRVRYLKDQPTHGFYLWEKGFDFGTRFFGEIDLRPDRIEMHGLLRHDYETDEEGVAVDVVWHCTPGEVELRAHTYGSFDEAMAAPPERVRRLIISHWDAVWREELLRFTQLEFLSMEDLWTGNPEKAVTALPESLCMLTRLRELHLRSRHIARLPENLGTLESLEVLSLQHCRIEALPDSIGKLARLQRLLLDGNQLRTLPESVGHLPALKLLSINRNPFESLPASLRNIAKVNIERKNEALFRDIRYRPDVEVAIDREAFMARSSPLHVAMLGDALARHDLKAYEEPLRRHARQALRLRTTEPEDHATPGSTRIGGTPDLPPGIDYPVTDGKLWRFYAQIDLADIAALQSWLPRTGRLYFFGEGQEKGDGVRVLHSNASAAELQPYAWPEGAEFADGSDVSDAHEGYKVRIDATVSLPNLYNAGGGRLSGEDASLLEIDRDDKLQEAYWALEAELAGDGERRNGAHLMNAHVFTQHENPQEQASRERGGLPQEWINLLTLDSDNKPGFCFWDAGTFTFSIHEKDLALGDFSRVHWSLESS</sequence>
<evidence type="ECO:0000313" key="6">
    <source>
        <dbReference type="Proteomes" id="UP000281118"/>
    </source>
</evidence>
<keyword evidence="1" id="KW-0433">Leucine-rich repeat</keyword>
<dbReference type="RefSeq" id="WP_126023492.1">
    <property type="nucleotide sequence ID" value="NZ_RXFT01000008.1"/>
</dbReference>
<evidence type="ECO:0000256" key="3">
    <source>
        <dbReference type="SAM" id="MobiDB-lite"/>
    </source>
</evidence>
<dbReference type="InterPro" id="IPR035948">
    <property type="entry name" value="YwqG-like_sf"/>
</dbReference>
<keyword evidence="2" id="KW-0677">Repeat</keyword>
<dbReference type="EMBL" id="RXFT01000008">
    <property type="protein sequence ID" value="RUR69398.1"/>
    <property type="molecule type" value="Genomic_DNA"/>
</dbReference>
<dbReference type="InterPro" id="IPR003591">
    <property type="entry name" value="Leu-rich_rpt_typical-subtyp"/>
</dbReference>
<accession>A0A433MNH7</accession>
<gene>
    <name evidence="5" type="ORF">EJP67_20280</name>
</gene>
<dbReference type="PANTHER" id="PTHR48051:SF46">
    <property type="entry name" value="LEUCINE RICH REPEAT-CONTAINING DOMAIN PROTEIN"/>
    <property type="match status" value="1"/>
</dbReference>
<comment type="caution">
    <text evidence="5">The sequence shown here is derived from an EMBL/GenBank/DDBJ whole genome shotgun (WGS) entry which is preliminary data.</text>
</comment>
<dbReference type="Proteomes" id="UP000281118">
    <property type="component" value="Unassembled WGS sequence"/>
</dbReference>
<evidence type="ECO:0000256" key="2">
    <source>
        <dbReference type="ARBA" id="ARBA00022737"/>
    </source>
</evidence>
<dbReference type="SUPFAM" id="SSF52058">
    <property type="entry name" value="L domain-like"/>
    <property type="match status" value="1"/>
</dbReference>
<dbReference type="OrthoDB" id="8856529at2"/>
<dbReference type="InterPro" id="IPR015315">
    <property type="entry name" value="DUF1963"/>
</dbReference>
<evidence type="ECO:0000313" key="5">
    <source>
        <dbReference type="EMBL" id="RUR69398.1"/>
    </source>
</evidence>
<dbReference type="SUPFAM" id="SSF103032">
    <property type="entry name" value="Hypothetical protein YwqG"/>
    <property type="match status" value="1"/>
</dbReference>
<dbReference type="Gene3D" id="3.80.10.10">
    <property type="entry name" value="Ribonuclease Inhibitor"/>
    <property type="match status" value="1"/>
</dbReference>
<dbReference type="InterPro" id="IPR050216">
    <property type="entry name" value="LRR_domain-containing"/>
</dbReference>
<dbReference type="InterPro" id="IPR055414">
    <property type="entry name" value="LRR_R13L4/SHOC2-like"/>
</dbReference>
<evidence type="ECO:0000256" key="1">
    <source>
        <dbReference type="ARBA" id="ARBA00022614"/>
    </source>
</evidence>
<dbReference type="PANTHER" id="PTHR48051">
    <property type="match status" value="1"/>
</dbReference>
<evidence type="ECO:0000259" key="4">
    <source>
        <dbReference type="Pfam" id="PF23598"/>
    </source>
</evidence>